<evidence type="ECO:0000256" key="2">
    <source>
        <dbReference type="ARBA" id="ARBA00010962"/>
    </source>
</evidence>
<organism evidence="10 11">
    <name type="scientific">Agrocybe chaxingu</name>
    <dbReference type="NCBI Taxonomy" id="84603"/>
    <lineage>
        <taxon>Eukaryota</taxon>
        <taxon>Fungi</taxon>
        <taxon>Dikarya</taxon>
        <taxon>Basidiomycota</taxon>
        <taxon>Agaricomycotina</taxon>
        <taxon>Agaricomycetes</taxon>
        <taxon>Agaricomycetidae</taxon>
        <taxon>Agaricales</taxon>
        <taxon>Agaricineae</taxon>
        <taxon>Strophariaceae</taxon>
        <taxon>Agrocybe</taxon>
    </lineage>
</organism>
<dbReference type="GO" id="GO:0031505">
    <property type="term" value="P:fungal-type cell wall organization"/>
    <property type="evidence" value="ECO:0007669"/>
    <property type="project" value="TreeGrafter"/>
</dbReference>
<dbReference type="Gene3D" id="2.60.120.200">
    <property type="match status" value="1"/>
</dbReference>
<dbReference type="GO" id="GO:0005789">
    <property type="term" value="C:endoplasmic reticulum membrane"/>
    <property type="evidence" value="ECO:0007669"/>
    <property type="project" value="TreeGrafter"/>
</dbReference>
<evidence type="ECO:0000259" key="9">
    <source>
        <dbReference type="PROSITE" id="PS51762"/>
    </source>
</evidence>
<dbReference type="Pfam" id="PF03935">
    <property type="entry name" value="SKN1_KRE6_Sbg1"/>
    <property type="match status" value="3"/>
</dbReference>
<keyword evidence="3" id="KW-0812">Transmembrane</keyword>
<keyword evidence="5" id="KW-1133">Transmembrane helix</keyword>
<dbReference type="InterPro" id="IPR005629">
    <property type="entry name" value="Skn1/Kre6/Sbg1"/>
</dbReference>
<dbReference type="PANTHER" id="PTHR31361">
    <property type="entry name" value="BETA-GLUCAN SYNTHESIS-ASSOCIATED PROTEIN KRE6-RELATED"/>
    <property type="match status" value="1"/>
</dbReference>
<dbReference type="SUPFAM" id="SSF49899">
    <property type="entry name" value="Concanavalin A-like lectins/glucanases"/>
    <property type="match status" value="1"/>
</dbReference>
<dbReference type="PROSITE" id="PS51762">
    <property type="entry name" value="GH16_2"/>
    <property type="match status" value="1"/>
</dbReference>
<comment type="subcellular location">
    <subcellularLocation>
        <location evidence="1">Membrane</location>
        <topology evidence="1">Single-pass type II membrane protein</topology>
    </subcellularLocation>
</comment>
<reference evidence="10" key="1">
    <citation type="submission" date="2022-07" db="EMBL/GenBank/DDBJ databases">
        <title>Genome Sequence of Agrocybe chaxingu.</title>
        <authorList>
            <person name="Buettner E."/>
        </authorList>
    </citation>
    <scope>NUCLEOTIDE SEQUENCE</scope>
    <source>
        <strain evidence="10">MP-N11</strain>
    </source>
</reference>
<evidence type="ECO:0000313" key="10">
    <source>
        <dbReference type="EMBL" id="KAJ3516407.1"/>
    </source>
</evidence>
<evidence type="ECO:0000256" key="1">
    <source>
        <dbReference type="ARBA" id="ARBA00004606"/>
    </source>
</evidence>
<proteinExistence type="inferred from homology"/>
<protein>
    <recommendedName>
        <fullName evidence="9">GH16 domain-containing protein</fullName>
    </recommendedName>
</protein>
<feature type="domain" description="GH16" evidence="9">
    <location>
        <begin position="53"/>
        <end position="358"/>
    </location>
</feature>
<evidence type="ECO:0000256" key="5">
    <source>
        <dbReference type="ARBA" id="ARBA00022989"/>
    </source>
</evidence>
<accession>A0A9W8N0M5</accession>
<dbReference type="PANTHER" id="PTHR31361:SF1">
    <property type="entry name" value="BETA-GLUCAN SYNTHESIS-ASSOCIATED PROTEIN KRE6-RELATED"/>
    <property type="match status" value="1"/>
</dbReference>
<dbReference type="InterPro" id="IPR000757">
    <property type="entry name" value="Beta-glucanase-like"/>
</dbReference>
<evidence type="ECO:0000256" key="8">
    <source>
        <dbReference type="ARBA" id="ARBA00023316"/>
    </source>
</evidence>
<keyword evidence="11" id="KW-1185">Reference proteome</keyword>
<keyword evidence="6" id="KW-0472">Membrane</keyword>
<dbReference type="GO" id="GO:0005886">
    <property type="term" value="C:plasma membrane"/>
    <property type="evidence" value="ECO:0007669"/>
    <property type="project" value="TreeGrafter"/>
</dbReference>
<comment type="caution">
    <text evidence="10">The sequence shown here is derived from an EMBL/GenBank/DDBJ whole genome shotgun (WGS) entry which is preliminary data.</text>
</comment>
<dbReference type="OrthoDB" id="412647at2759"/>
<evidence type="ECO:0000313" key="11">
    <source>
        <dbReference type="Proteomes" id="UP001148786"/>
    </source>
</evidence>
<evidence type="ECO:0000256" key="6">
    <source>
        <dbReference type="ARBA" id="ARBA00023136"/>
    </source>
</evidence>
<comment type="similarity">
    <text evidence="2">Belongs to the SKN1/KRE6 family.</text>
</comment>
<keyword evidence="4" id="KW-0735">Signal-anchor</keyword>
<dbReference type="InterPro" id="IPR013320">
    <property type="entry name" value="ConA-like_dom_sf"/>
</dbReference>
<evidence type="ECO:0000256" key="3">
    <source>
        <dbReference type="ARBA" id="ARBA00022692"/>
    </source>
</evidence>
<evidence type="ECO:0000256" key="7">
    <source>
        <dbReference type="ARBA" id="ARBA00023180"/>
    </source>
</evidence>
<dbReference type="EMBL" id="JANKHO010000056">
    <property type="protein sequence ID" value="KAJ3516407.1"/>
    <property type="molecule type" value="Genomic_DNA"/>
</dbReference>
<dbReference type="GO" id="GO:0006078">
    <property type="term" value="P:(1-&gt;6)-beta-D-glucan biosynthetic process"/>
    <property type="evidence" value="ECO:0007669"/>
    <property type="project" value="TreeGrafter"/>
</dbReference>
<keyword evidence="8" id="KW-0961">Cell wall biogenesis/degradation</keyword>
<name>A0A9W8N0M5_9AGAR</name>
<keyword evidence="7" id="KW-0325">Glycoprotein</keyword>
<gene>
    <name evidence="10" type="ORF">NLJ89_g1151</name>
</gene>
<dbReference type="AlphaFoldDB" id="A0A9W8N0M5"/>
<dbReference type="GO" id="GO:0015926">
    <property type="term" value="F:glucosidase activity"/>
    <property type="evidence" value="ECO:0007669"/>
    <property type="project" value="TreeGrafter"/>
</dbReference>
<sequence>MLFAGYPILTYVTSTKFTNQAGFNLGGTNASGQIPDLPGNFGLIDRDTPKNAYTYKSTMDNEELVLVFSDEFNTDGRTFYPGDDPFWEAVDLHYWGTSNLEWYDPSQATTKDGNLVFRLDRFDDTSINHDMTYRSGMIQTWNKFCFTGGLIVGRAGYGATLEGTWPYTYDACDVGTLPNQTYPGERRPAAALENGDGKANGELSYLPGQRLSACTCPGESHPGPVRKNGEYVGRSAPEIDMFEATVTDGVGHVSLSAQFAPFNYPGTCFALYGFEYKPGFDDAYVTWINEVTAWTIRASAFVDDPLVEISSRPIPQEPMYIIANLGISEDFSVIDAENLQIPGIMLVDYIRVYQRQGEINVGCDPKDFPTAKYIET</sequence>
<dbReference type="Proteomes" id="UP001148786">
    <property type="component" value="Unassembled WGS sequence"/>
</dbReference>
<evidence type="ECO:0000256" key="4">
    <source>
        <dbReference type="ARBA" id="ARBA00022968"/>
    </source>
</evidence>